<evidence type="ECO:0000259" key="2">
    <source>
        <dbReference type="Pfam" id="PF13739"/>
    </source>
</evidence>
<evidence type="ECO:0000256" key="1">
    <source>
        <dbReference type="SAM" id="SignalP"/>
    </source>
</evidence>
<dbReference type="PROSITE" id="PS51257">
    <property type="entry name" value="PROKAR_LIPOPROTEIN"/>
    <property type="match status" value="1"/>
</dbReference>
<name>A0A845A9K2_9SPHN</name>
<dbReference type="EMBL" id="WTYQ01000002">
    <property type="protein sequence ID" value="MXP25691.1"/>
    <property type="molecule type" value="Genomic_DNA"/>
</dbReference>
<dbReference type="Pfam" id="PF13739">
    <property type="entry name" value="PdaC"/>
    <property type="match status" value="1"/>
</dbReference>
<gene>
    <name evidence="3" type="ORF">GRI39_06500</name>
</gene>
<proteinExistence type="predicted"/>
<accession>A0A845A9K2</accession>
<dbReference type="Proteomes" id="UP000460561">
    <property type="component" value="Unassembled WGS sequence"/>
</dbReference>
<organism evidence="3 4">
    <name type="scientific">Altericroceibacterium indicum</name>
    <dbReference type="NCBI Taxonomy" id="374177"/>
    <lineage>
        <taxon>Bacteria</taxon>
        <taxon>Pseudomonadati</taxon>
        <taxon>Pseudomonadota</taxon>
        <taxon>Alphaproteobacteria</taxon>
        <taxon>Sphingomonadales</taxon>
        <taxon>Erythrobacteraceae</taxon>
        <taxon>Altericroceibacterium</taxon>
    </lineage>
</organism>
<reference evidence="3 4" key="1">
    <citation type="submission" date="2019-12" db="EMBL/GenBank/DDBJ databases">
        <title>Genomic-based taxomic classification of the family Erythrobacteraceae.</title>
        <authorList>
            <person name="Xu L."/>
        </authorList>
    </citation>
    <scope>NUCLEOTIDE SEQUENCE [LARGE SCALE GENOMIC DNA]</scope>
    <source>
        <strain evidence="3 4">DSM 18604</strain>
    </source>
</reference>
<feature type="domain" description="Deacetylase PdaC" evidence="2">
    <location>
        <begin position="63"/>
        <end position="154"/>
    </location>
</feature>
<dbReference type="Gene3D" id="3.30.565.40">
    <property type="entry name" value="Fervidobacterium nodosum Rt17-B1 like"/>
    <property type="match status" value="1"/>
</dbReference>
<protein>
    <submittedName>
        <fullName evidence="3">DUF4163 domain-containing protein</fullName>
    </submittedName>
</protein>
<feature type="signal peptide" evidence="1">
    <location>
        <begin position="1"/>
        <end position="21"/>
    </location>
</feature>
<comment type="caution">
    <text evidence="3">The sequence shown here is derived from an EMBL/GenBank/DDBJ whole genome shotgun (WGS) entry which is preliminary data.</text>
</comment>
<dbReference type="RefSeq" id="WP_160738893.1">
    <property type="nucleotide sequence ID" value="NZ_WTYQ01000002.1"/>
</dbReference>
<dbReference type="OrthoDB" id="4760806at2"/>
<feature type="chain" id="PRO_5032791756" evidence="1">
    <location>
        <begin position="22"/>
        <end position="281"/>
    </location>
</feature>
<evidence type="ECO:0000313" key="3">
    <source>
        <dbReference type="EMBL" id="MXP25691.1"/>
    </source>
</evidence>
<evidence type="ECO:0000313" key="4">
    <source>
        <dbReference type="Proteomes" id="UP000460561"/>
    </source>
</evidence>
<keyword evidence="4" id="KW-1185">Reference proteome</keyword>
<keyword evidence="1" id="KW-0732">Signal</keyword>
<dbReference type="AlphaFoldDB" id="A0A845A9K2"/>
<sequence>MKRLVSVFAMAALLSACSAGANKADDAVANAEAGASSSASATASADGSSASASISDVKGRSVKVDTDLMQFEYSYPGKAAAIPKLSKLLDRRLDEAGQELEKSATEGQASAKKDNYPYRAYSNVVEWSVVTDLPDWLSLSSTNYSYTGGAHGMTVFDSLLWDKKAEKALNTMDVFISGPALANVVKDAFCDQLDKSRSKKRGEIVKRDEADPFTSCIDPVDNSTVILGSSNGKSFDRIGFLVPAYNAGPYAEGSYEVTLPVTKDVIATVKPQYRASFSAKK</sequence>
<dbReference type="InterPro" id="IPR025303">
    <property type="entry name" value="PdaC"/>
</dbReference>